<dbReference type="RefSeq" id="WP_304996888.1">
    <property type="nucleotide sequence ID" value="NZ_CP101717.1"/>
</dbReference>
<protein>
    <submittedName>
        <fullName evidence="1">Uncharacterized protein</fullName>
    </submittedName>
</protein>
<accession>A0AB38YKD6</accession>
<reference evidence="1" key="1">
    <citation type="submission" date="2022-07" db="EMBL/GenBank/DDBJ databases">
        <title>Complete genome sequence of Salinispirillum sp. LH10-3-1 capable of multiple carbohydrate inversion isolated from a soda lake.</title>
        <authorList>
            <person name="Liu J."/>
            <person name="Zhai Y."/>
            <person name="Zhang H."/>
            <person name="Yang H."/>
            <person name="Qu J."/>
            <person name="Li J."/>
        </authorList>
    </citation>
    <scope>NUCLEOTIDE SEQUENCE</scope>
    <source>
        <strain evidence="1">LH 10-3-1</strain>
    </source>
</reference>
<proteinExistence type="predicted"/>
<gene>
    <name evidence="1" type="ORF">NFC81_07385</name>
</gene>
<dbReference type="AlphaFoldDB" id="A0AB38YKD6"/>
<dbReference type="EMBL" id="CP101717">
    <property type="protein sequence ID" value="WLD59596.1"/>
    <property type="molecule type" value="Genomic_DNA"/>
</dbReference>
<name>A0AB38YKD6_9GAMM</name>
<evidence type="ECO:0000313" key="1">
    <source>
        <dbReference type="EMBL" id="WLD59596.1"/>
    </source>
</evidence>
<sequence length="167" mass="18788">MTFTVLFIALVVLSLTGSLLWVMPSKAEKRLAEIRAYAVTLGLRVTSITAPDLSLEGRIDKKNKIYTAYKLGAPRIKGAPEYILLRTTGESGYGLVDCWRWEKPEYRLTGKQLERLNTALDQMPPWTDLLAILPDGVAIGFDERGGPAQVVEVKTLLERFRDQFFVK</sequence>
<organism evidence="1">
    <name type="scientific">Salinispirillum sp. LH 10-3-1</name>
    <dbReference type="NCBI Taxonomy" id="2952525"/>
    <lineage>
        <taxon>Bacteria</taxon>
        <taxon>Pseudomonadati</taxon>
        <taxon>Pseudomonadota</taxon>
        <taxon>Gammaproteobacteria</taxon>
        <taxon>Oceanospirillales</taxon>
        <taxon>Saccharospirillaceae</taxon>
        <taxon>Salinispirillum</taxon>
    </lineage>
</organism>